<dbReference type="Proteomes" id="UP000503540">
    <property type="component" value="Chromosome"/>
</dbReference>
<gene>
    <name evidence="1" type="ORF">F5544_08515</name>
</gene>
<evidence type="ECO:0000313" key="1">
    <source>
        <dbReference type="EMBL" id="QIS09605.1"/>
    </source>
</evidence>
<proteinExistence type="predicted"/>
<keyword evidence="1" id="KW-0547">Nucleotide-binding</keyword>
<name>A0A6G9Y8L0_9NOCA</name>
<accession>A0A6G9Y8L0</accession>
<keyword evidence="2" id="KW-1185">Reference proteome</keyword>
<dbReference type="Gene3D" id="3.40.50.300">
    <property type="entry name" value="P-loop containing nucleotide triphosphate hydrolases"/>
    <property type="match status" value="1"/>
</dbReference>
<dbReference type="SUPFAM" id="SSF52540">
    <property type="entry name" value="P-loop containing nucleoside triphosphate hydrolases"/>
    <property type="match status" value="1"/>
</dbReference>
<sequence>MRYFNTAGPCLPDLHYMIPAEERLPDARMYIEFGFYIVVHAPRQSGKTTALLGLARELTAEGHFLALSFSCELGEALRDDYTAVEEVLLSEIRRTAELQGWAPELLPPDPWPEAAPGSRLVTGLTAWVTKCPRPLVLFFDEIDALRGDSLISVLRQLRAGYTQSRQHFVHSVVLCGLRDVREYKAASGGDPKRLGTASPFNIKIESIRVGDFTKTETCQLYRQHTTETGQEFDDKALDLAFYYTQGQPWLVNALAWEITGKMRVRETITIDHVEQAKERLILSRATHLDSLVDKLNDPRVQRVLTPILVGAIPKPIPEFDDDITYVRDLGLVAQGKQLRIANPIYQEVIVRVLGDATEASITAEPSSFRFPDGRIDFPRLLREFTTFWIQHGDILAARENYHEVAAQLVLMAYLHRIVNGAGYIDREVGVGRGRIDLLVRQPYSDDQGHQLEQREALELKVWADHQADPLNDGLTQLDGYLDRLGLDTGTLVIFDRRPTAAPIATRTGFDQAHTPGGRTVTLLRA</sequence>
<protein>
    <submittedName>
        <fullName evidence="1">ATP-binding protein</fullName>
    </submittedName>
</protein>
<dbReference type="AlphaFoldDB" id="A0A6G9Y8L0"/>
<dbReference type="InterPro" id="IPR027417">
    <property type="entry name" value="P-loop_NTPase"/>
</dbReference>
<keyword evidence="1" id="KW-0067">ATP-binding</keyword>
<dbReference type="KEGG" id="nah:F5544_08515"/>
<dbReference type="EMBL" id="CP046172">
    <property type="protein sequence ID" value="QIS09605.1"/>
    <property type="molecule type" value="Genomic_DNA"/>
</dbReference>
<dbReference type="RefSeq" id="WP_203217502.1">
    <property type="nucleotide sequence ID" value="NZ_CP046172.1"/>
</dbReference>
<reference evidence="1 2" key="1">
    <citation type="journal article" date="2019" name="ACS Chem. Biol.">
        <title>Identification and Mobilization of a Cryptic Antibiotic Biosynthesis Gene Locus from a Human-Pathogenic Nocardia Isolate.</title>
        <authorList>
            <person name="Herisse M."/>
            <person name="Ishida K."/>
            <person name="Porter J.L."/>
            <person name="Howden B."/>
            <person name="Hertweck C."/>
            <person name="Stinear T.P."/>
            <person name="Pidot S.J."/>
        </authorList>
    </citation>
    <scope>NUCLEOTIDE SEQUENCE [LARGE SCALE GENOMIC DNA]</scope>
    <source>
        <strain evidence="1 2">AUSMDU00012717</strain>
    </source>
</reference>
<organism evidence="1 2">
    <name type="scientific">Nocardia arthritidis</name>
    <dbReference type="NCBI Taxonomy" id="228602"/>
    <lineage>
        <taxon>Bacteria</taxon>
        <taxon>Bacillati</taxon>
        <taxon>Actinomycetota</taxon>
        <taxon>Actinomycetes</taxon>
        <taxon>Mycobacteriales</taxon>
        <taxon>Nocardiaceae</taxon>
        <taxon>Nocardia</taxon>
    </lineage>
</organism>
<dbReference type="GO" id="GO:0005524">
    <property type="term" value="F:ATP binding"/>
    <property type="evidence" value="ECO:0007669"/>
    <property type="project" value="UniProtKB-KW"/>
</dbReference>
<evidence type="ECO:0000313" key="2">
    <source>
        <dbReference type="Proteomes" id="UP000503540"/>
    </source>
</evidence>